<dbReference type="Gene3D" id="3.30.420.10">
    <property type="entry name" value="Ribonuclease H-like superfamily/Ribonuclease H"/>
    <property type="match status" value="1"/>
</dbReference>
<dbReference type="HOGENOM" id="CLU_2163011_0_0_1"/>
<gene>
    <name evidence="2" type="ORF">TCM_031830</name>
</gene>
<organism evidence="2 3">
    <name type="scientific">Theobroma cacao</name>
    <name type="common">Cacao</name>
    <name type="synonym">Cocoa</name>
    <dbReference type="NCBI Taxonomy" id="3641"/>
    <lineage>
        <taxon>Eukaryota</taxon>
        <taxon>Viridiplantae</taxon>
        <taxon>Streptophyta</taxon>
        <taxon>Embryophyta</taxon>
        <taxon>Tracheophyta</taxon>
        <taxon>Spermatophyta</taxon>
        <taxon>Magnoliopsida</taxon>
        <taxon>eudicotyledons</taxon>
        <taxon>Gunneridae</taxon>
        <taxon>Pentapetalae</taxon>
        <taxon>rosids</taxon>
        <taxon>malvids</taxon>
        <taxon>Malvales</taxon>
        <taxon>Malvaceae</taxon>
        <taxon>Byttnerioideae</taxon>
        <taxon>Theobroma</taxon>
    </lineage>
</organism>
<evidence type="ECO:0000259" key="1">
    <source>
        <dbReference type="Pfam" id="PF13456"/>
    </source>
</evidence>
<dbReference type="PANTHER" id="PTHR33033">
    <property type="entry name" value="POLYNUCLEOTIDYL TRANSFERASE, RIBONUCLEASE H-LIKE SUPERFAMILY PROTEIN-RELATED"/>
    <property type="match status" value="1"/>
</dbReference>
<dbReference type="PANTHER" id="PTHR33033:SF118">
    <property type="entry name" value="OS02G0175302 PROTEIN"/>
    <property type="match status" value="1"/>
</dbReference>
<keyword evidence="3" id="KW-1185">Reference proteome</keyword>
<evidence type="ECO:0000313" key="3">
    <source>
        <dbReference type="Proteomes" id="UP000026915"/>
    </source>
</evidence>
<evidence type="ECO:0000313" key="2">
    <source>
        <dbReference type="EMBL" id="EOY13294.1"/>
    </source>
</evidence>
<dbReference type="InParanoid" id="A0A061FFP9"/>
<sequence>MECFVELGVGFSSLPRGLGWGILCHTLIIECDASDVVKWFKKPKEVPWRLRPLIIQTHTLLSKIPQWGIRHILRFANGDADSLAKESVSHPHDLLWTISDALTEEHHTVVC</sequence>
<dbReference type="GO" id="GO:0003676">
    <property type="term" value="F:nucleic acid binding"/>
    <property type="evidence" value="ECO:0007669"/>
    <property type="project" value="InterPro"/>
</dbReference>
<dbReference type="GO" id="GO:0004523">
    <property type="term" value="F:RNA-DNA hybrid ribonuclease activity"/>
    <property type="evidence" value="ECO:0007669"/>
    <property type="project" value="InterPro"/>
</dbReference>
<dbReference type="Gramene" id="EOY13294">
    <property type="protein sequence ID" value="EOY13294"/>
    <property type="gene ID" value="TCM_031830"/>
</dbReference>
<protein>
    <recommendedName>
        <fullName evidence="1">RNase H type-1 domain-containing protein</fullName>
    </recommendedName>
</protein>
<accession>A0A061FFP9</accession>
<dbReference type="InterPro" id="IPR044730">
    <property type="entry name" value="RNase_H-like_dom_plant"/>
</dbReference>
<feature type="domain" description="RNase H type-1" evidence="1">
    <location>
        <begin position="24"/>
        <end position="86"/>
    </location>
</feature>
<dbReference type="Pfam" id="PF13456">
    <property type="entry name" value="RVT_3"/>
    <property type="match status" value="1"/>
</dbReference>
<dbReference type="EMBL" id="CM001885">
    <property type="protein sequence ID" value="EOY13294.1"/>
    <property type="molecule type" value="Genomic_DNA"/>
</dbReference>
<reference evidence="2 3" key="1">
    <citation type="journal article" date="2013" name="Genome Biol.">
        <title>The genome sequence of the most widely cultivated cacao type and its use to identify candidate genes regulating pod color.</title>
        <authorList>
            <person name="Motamayor J.C."/>
            <person name="Mockaitis K."/>
            <person name="Schmutz J."/>
            <person name="Haiminen N."/>
            <person name="Iii D.L."/>
            <person name="Cornejo O."/>
            <person name="Findley S.D."/>
            <person name="Zheng P."/>
            <person name="Utro F."/>
            <person name="Royaert S."/>
            <person name="Saski C."/>
            <person name="Jenkins J."/>
            <person name="Podicheti R."/>
            <person name="Zhao M."/>
            <person name="Scheffler B.E."/>
            <person name="Stack J.C."/>
            <person name="Feltus F.A."/>
            <person name="Mustiga G.M."/>
            <person name="Amores F."/>
            <person name="Phillips W."/>
            <person name="Marelli J.P."/>
            <person name="May G.D."/>
            <person name="Shapiro H."/>
            <person name="Ma J."/>
            <person name="Bustamante C.D."/>
            <person name="Schnell R.J."/>
            <person name="Main D."/>
            <person name="Gilbert D."/>
            <person name="Parida L."/>
            <person name="Kuhn D.N."/>
        </authorList>
    </citation>
    <scope>NUCLEOTIDE SEQUENCE [LARGE SCALE GENOMIC DNA]</scope>
    <source>
        <strain evidence="3">cv. Matina 1-6</strain>
    </source>
</reference>
<dbReference type="AlphaFoldDB" id="A0A061FFP9"/>
<dbReference type="CDD" id="cd06222">
    <property type="entry name" value="RNase_H_like"/>
    <property type="match status" value="1"/>
</dbReference>
<name>A0A061FFP9_THECC</name>
<proteinExistence type="predicted"/>
<dbReference type="Proteomes" id="UP000026915">
    <property type="component" value="Chromosome 7"/>
</dbReference>
<dbReference type="InterPro" id="IPR002156">
    <property type="entry name" value="RNaseH_domain"/>
</dbReference>
<dbReference type="InterPro" id="IPR036397">
    <property type="entry name" value="RNaseH_sf"/>
</dbReference>